<feature type="transmembrane region" description="Helical" evidence="1">
    <location>
        <begin position="73"/>
        <end position="93"/>
    </location>
</feature>
<feature type="transmembrane region" description="Helical" evidence="1">
    <location>
        <begin position="45"/>
        <end position="66"/>
    </location>
</feature>
<reference evidence="2 3" key="1">
    <citation type="submission" date="2019-08" db="EMBL/GenBank/DDBJ databases">
        <title>In-depth cultivation of the pig gut microbiome towards novel bacterial diversity and tailored functional studies.</title>
        <authorList>
            <person name="Wylensek D."/>
            <person name="Hitch T.C.A."/>
            <person name="Clavel T."/>
        </authorList>
    </citation>
    <scope>NUCLEOTIDE SEQUENCE [LARGE SCALE GENOMIC DNA]</scope>
    <source>
        <strain evidence="2 3">Oil+RF-744-GAM-WT-6</strain>
    </source>
</reference>
<keyword evidence="1" id="KW-0472">Membrane</keyword>
<feature type="transmembrane region" description="Helical" evidence="1">
    <location>
        <begin position="12"/>
        <end position="33"/>
    </location>
</feature>
<gene>
    <name evidence="2" type="ORF">FYJ51_01540</name>
</gene>
<dbReference type="InterPro" id="IPR024529">
    <property type="entry name" value="ECF_trnsprt_substrate-spec"/>
</dbReference>
<evidence type="ECO:0000313" key="3">
    <source>
        <dbReference type="Proteomes" id="UP000461880"/>
    </source>
</evidence>
<dbReference type="Gene3D" id="1.10.1760.20">
    <property type="match status" value="1"/>
</dbReference>
<feature type="transmembrane region" description="Helical" evidence="1">
    <location>
        <begin position="132"/>
        <end position="154"/>
    </location>
</feature>
<keyword evidence="1" id="KW-0812">Transmembrane</keyword>
<proteinExistence type="predicted"/>
<dbReference type="GO" id="GO:0022857">
    <property type="term" value="F:transmembrane transporter activity"/>
    <property type="evidence" value="ECO:0007669"/>
    <property type="project" value="InterPro"/>
</dbReference>
<feature type="transmembrane region" description="Helical" evidence="1">
    <location>
        <begin position="166"/>
        <end position="193"/>
    </location>
</feature>
<comment type="caution">
    <text evidence="2">The sequence shown here is derived from an EMBL/GenBank/DDBJ whole genome shotgun (WGS) entry which is preliminary data.</text>
</comment>
<name>A0A7X2NR91_9FIRM</name>
<dbReference type="Proteomes" id="UP000461880">
    <property type="component" value="Unassembled WGS sequence"/>
</dbReference>
<keyword evidence="1" id="KW-1133">Transmembrane helix</keyword>
<organism evidence="2 3">
    <name type="scientific">Stecheria intestinalis</name>
    <dbReference type="NCBI Taxonomy" id="2606630"/>
    <lineage>
        <taxon>Bacteria</taxon>
        <taxon>Bacillati</taxon>
        <taxon>Bacillota</taxon>
        <taxon>Erysipelotrichia</taxon>
        <taxon>Erysipelotrichales</taxon>
        <taxon>Erysipelotrichaceae</taxon>
        <taxon>Stecheria</taxon>
    </lineage>
</organism>
<evidence type="ECO:0000313" key="2">
    <source>
        <dbReference type="EMBL" id="MSS57593.1"/>
    </source>
</evidence>
<evidence type="ECO:0000256" key="1">
    <source>
        <dbReference type="SAM" id="Phobius"/>
    </source>
</evidence>
<accession>A0A7X2NR91</accession>
<dbReference type="AlphaFoldDB" id="A0A7X2NR91"/>
<sequence>MNRSQKTQKLTLAAFFVAIEILMAVTPIGFIPVGAINITTMHLPVILSGIVLGPGFGAMTGFIFGLSSMLKATFQPGITSFCFSPFITIGGVHGNFASILIAFGPRMFLGAFSGVLYRWIRKHHGSVVKAASISAAVNTLLHTLLVMGLIWVFFGTQYANAAGITVGAVILAVLASNGILEIILAAAVIPALARALNPQMERMGIAS</sequence>
<protein>
    <submittedName>
        <fullName evidence="2">ECF transporter S component</fullName>
    </submittedName>
</protein>
<dbReference type="RefSeq" id="WP_154502404.1">
    <property type="nucleotide sequence ID" value="NZ_VUMN01000002.1"/>
</dbReference>
<keyword evidence="3" id="KW-1185">Reference proteome</keyword>
<dbReference type="EMBL" id="VUMN01000002">
    <property type="protein sequence ID" value="MSS57593.1"/>
    <property type="molecule type" value="Genomic_DNA"/>
</dbReference>
<dbReference type="Pfam" id="PF12822">
    <property type="entry name" value="ECF_trnsprt"/>
    <property type="match status" value="1"/>
</dbReference>